<sequence>MTRTVPRRAVLGGAAAGLALAATAPSVAQAQPPTGLLVGAGRADATGAVAGQGMMGYSEQDQVSTGLLSRCWARAYIVVDRAAGDRVAFVTVDIACLFQSVHMGVMAALRTRFGGLYTERNVNLNATHNHNSCGGTAWDYAYTLAAFGFKKRSYEAEVDGIVTAIARAHDDLAPGTISLGRSELHDASANRSRIAFDRNPAAERRRFPDAIDPAVTTLRLRRTSTGADVGQISWFATHGTSLTDRNTLISGDNKGYASHVAESRDPGCVTAFPQTNAGDMTPNLWVRPLHPGGPTADNRTNCLIIGERQHRAGESAAADARPMRRTGVDAMVRYVDFSAVAIDGRWTPEGRPARTGPACMGAAAFGTSREDNWNLPIPLFDEGQKTPIPPGLADIQAPKVIVAPLGLLPPWPWIPQVLPIQLMRIGDLVLAAAPAEFTIVAGLRVRQVVADALRISIDDVLLQGYANGYSQYVTTPEEYDAQQYEGGETQFGRWTLSAYLQEFDRLARAFAAGTPIGRGPAPMDKSSRQPDLLPPVPPDTPVVGHRFGDVLVPPRPRQSAGSTVRVDFVGAHPTVDFRTDDTYFRVERREGSVWSTVFDDDDWCTEMHWSRPPESSSASVISIRWTIPTGTSGTYRIRYTGDRRRPDGRVEPIGGTSPAFVVG</sequence>
<evidence type="ECO:0000313" key="9">
    <source>
        <dbReference type="Proteomes" id="UP001597068"/>
    </source>
</evidence>
<feature type="signal peptide" evidence="5">
    <location>
        <begin position="1"/>
        <end position="30"/>
    </location>
</feature>
<keyword evidence="3" id="KW-0746">Sphingolipid metabolism</keyword>
<feature type="compositionally biased region" description="Basic and acidic residues" evidence="4">
    <location>
        <begin position="639"/>
        <end position="650"/>
    </location>
</feature>
<gene>
    <name evidence="8" type="ORF">ACFQ04_02495</name>
</gene>
<accession>A0ABW3G795</accession>
<evidence type="ECO:0000313" key="8">
    <source>
        <dbReference type="EMBL" id="MFD0924599.1"/>
    </source>
</evidence>
<dbReference type="PANTHER" id="PTHR12670:SF1">
    <property type="entry name" value="NEUTRAL CERAMIDASE"/>
    <property type="match status" value="1"/>
</dbReference>
<evidence type="ECO:0000256" key="1">
    <source>
        <dbReference type="ARBA" id="ARBA00009835"/>
    </source>
</evidence>
<feature type="chain" id="PRO_5045221655" description="Neutral ceramidase" evidence="5">
    <location>
        <begin position="31"/>
        <end position="663"/>
    </location>
</feature>
<comment type="similarity">
    <text evidence="1 3">Belongs to the neutral ceramidase family.</text>
</comment>
<proteinExistence type="inferred from homology"/>
<evidence type="ECO:0000256" key="3">
    <source>
        <dbReference type="RuleBase" id="RU366019"/>
    </source>
</evidence>
<keyword evidence="2 3" id="KW-0378">Hydrolase</keyword>
<evidence type="ECO:0000259" key="7">
    <source>
        <dbReference type="Pfam" id="PF17048"/>
    </source>
</evidence>
<dbReference type="Pfam" id="PF17048">
    <property type="entry name" value="Ceramidse_alk_C"/>
    <property type="match status" value="1"/>
</dbReference>
<dbReference type="PROSITE" id="PS51318">
    <property type="entry name" value="TAT"/>
    <property type="match status" value="1"/>
</dbReference>
<reference evidence="9" key="1">
    <citation type="journal article" date="2019" name="Int. J. Syst. Evol. Microbiol.">
        <title>The Global Catalogue of Microorganisms (GCM) 10K type strain sequencing project: providing services to taxonomists for standard genome sequencing and annotation.</title>
        <authorList>
            <consortium name="The Broad Institute Genomics Platform"/>
            <consortium name="The Broad Institute Genome Sequencing Center for Infectious Disease"/>
            <person name="Wu L."/>
            <person name="Ma J."/>
        </authorList>
    </citation>
    <scope>NUCLEOTIDE SEQUENCE [LARGE SCALE GENOMIC DNA]</scope>
    <source>
        <strain evidence="9">CCUG 50873</strain>
    </source>
</reference>
<dbReference type="Gene3D" id="2.60.40.2300">
    <property type="entry name" value="Neutral/alkaline non-lysosomal ceramidase, C-terminal domain"/>
    <property type="match status" value="1"/>
</dbReference>
<evidence type="ECO:0000256" key="5">
    <source>
        <dbReference type="SAM" id="SignalP"/>
    </source>
</evidence>
<dbReference type="InterPro" id="IPR006823">
    <property type="entry name" value="Ceramidase_alk"/>
</dbReference>
<evidence type="ECO:0000259" key="6">
    <source>
        <dbReference type="Pfam" id="PF04734"/>
    </source>
</evidence>
<keyword evidence="5" id="KW-0732">Signal</keyword>
<keyword evidence="9" id="KW-1185">Reference proteome</keyword>
<feature type="domain" description="Neutral/alkaline non-lysosomal ceramidase C-terminal" evidence="7">
    <location>
        <begin position="503"/>
        <end position="662"/>
    </location>
</feature>
<evidence type="ECO:0000256" key="4">
    <source>
        <dbReference type="SAM" id="MobiDB-lite"/>
    </source>
</evidence>
<dbReference type="InterPro" id="IPR006311">
    <property type="entry name" value="TAT_signal"/>
</dbReference>
<keyword evidence="3" id="KW-0443">Lipid metabolism</keyword>
<dbReference type="Pfam" id="PF04734">
    <property type="entry name" value="Ceramidase_alk"/>
    <property type="match status" value="1"/>
</dbReference>
<organism evidence="8 9">
    <name type="scientific">Williamsia deligens</name>
    <dbReference type="NCBI Taxonomy" id="321325"/>
    <lineage>
        <taxon>Bacteria</taxon>
        <taxon>Bacillati</taxon>
        <taxon>Actinomycetota</taxon>
        <taxon>Actinomycetes</taxon>
        <taxon>Mycobacteriales</taxon>
        <taxon>Nocardiaceae</taxon>
        <taxon>Williamsia</taxon>
    </lineage>
</organism>
<comment type="caution">
    <text evidence="8">The sequence shown here is derived from an EMBL/GenBank/DDBJ whole genome shotgun (WGS) entry which is preliminary data.</text>
</comment>
<dbReference type="InterPro" id="IPR038445">
    <property type="entry name" value="NCDase_C_sf"/>
</dbReference>
<feature type="domain" description="Neutral/alkaline non-lysosomal ceramidase N-terminal" evidence="6">
    <location>
        <begin position="37"/>
        <end position="501"/>
    </location>
</feature>
<evidence type="ECO:0000256" key="2">
    <source>
        <dbReference type="ARBA" id="ARBA00022801"/>
    </source>
</evidence>
<protein>
    <recommendedName>
        <fullName evidence="3">Neutral ceramidase</fullName>
        <ecNumber evidence="3">3.5.1.23</ecNumber>
    </recommendedName>
</protein>
<dbReference type="EMBL" id="JBHTIL010000001">
    <property type="protein sequence ID" value="MFD0924599.1"/>
    <property type="molecule type" value="Genomic_DNA"/>
</dbReference>
<feature type="region of interest" description="Disordered" evidence="4">
    <location>
        <begin position="636"/>
        <end position="663"/>
    </location>
</feature>
<dbReference type="Proteomes" id="UP001597068">
    <property type="component" value="Unassembled WGS sequence"/>
</dbReference>
<name>A0ABW3G795_9NOCA</name>
<dbReference type="RefSeq" id="WP_253647381.1">
    <property type="nucleotide sequence ID" value="NZ_BAAAMO010000002.1"/>
</dbReference>
<dbReference type="EC" id="3.5.1.23" evidence="3"/>
<comment type="catalytic activity">
    <reaction evidence="3">
        <text>an N-acylsphing-4-enine + H2O = sphing-4-enine + a fatty acid</text>
        <dbReference type="Rhea" id="RHEA:20856"/>
        <dbReference type="ChEBI" id="CHEBI:15377"/>
        <dbReference type="ChEBI" id="CHEBI:28868"/>
        <dbReference type="ChEBI" id="CHEBI:52639"/>
        <dbReference type="ChEBI" id="CHEBI:57756"/>
        <dbReference type="EC" id="3.5.1.23"/>
    </reaction>
</comment>
<dbReference type="InterPro" id="IPR031329">
    <property type="entry name" value="NEUT/ALK_ceramidase_N"/>
</dbReference>
<dbReference type="PANTHER" id="PTHR12670">
    <property type="entry name" value="CERAMIDASE"/>
    <property type="match status" value="1"/>
</dbReference>
<dbReference type="InterPro" id="IPR031331">
    <property type="entry name" value="NEUT/ALK_ceramidase_C"/>
</dbReference>